<proteinExistence type="predicted"/>
<reference evidence="2 3" key="1">
    <citation type="submission" date="2018-06" db="EMBL/GenBank/DDBJ databases">
        <authorList>
            <consortium name="Pathogen Informatics"/>
            <person name="Doyle S."/>
        </authorList>
    </citation>
    <scope>NUCLEOTIDE SEQUENCE [LARGE SCALE GENOMIC DNA]</scope>
    <source>
        <strain evidence="2 3">NCTC12195</strain>
    </source>
</reference>
<evidence type="ECO:0000313" key="3">
    <source>
        <dbReference type="Proteomes" id="UP000255277"/>
    </source>
</evidence>
<dbReference type="AlphaFoldDB" id="A0A380S9T7"/>
<reference evidence="1 4" key="2">
    <citation type="submission" date="2019-07" db="EMBL/GenBank/DDBJ databases">
        <title>Whole genome shotgun sequence of Staphylococcus gallinarum NBRC 109767.</title>
        <authorList>
            <person name="Hosoyama A."/>
            <person name="Uohara A."/>
            <person name="Ohji S."/>
            <person name="Ichikawa N."/>
        </authorList>
    </citation>
    <scope>NUCLEOTIDE SEQUENCE [LARGE SCALE GENOMIC DNA]</scope>
    <source>
        <strain evidence="1 4">NBRC 109767</strain>
    </source>
</reference>
<dbReference type="Proteomes" id="UP000321057">
    <property type="component" value="Unassembled WGS sequence"/>
</dbReference>
<evidence type="ECO:0000313" key="1">
    <source>
        <dbReference type="EMBL" id="GEQ06568.1"/>
    </source>
</evidence>
<accession>A0A380S9T7</accession>
<gene>
    <name evidence="2" type="ORF">NCTC12195_05003</name>
    <name evidence="1" type="ORF">SGA02_23960</name>
</gene>
<organism evidence="2 3">
    <name type="scientific">Staphylococcus gallinarum</name>
    <dbReference type="NCBI Taxonomy" id="1293"/>
    <lineage>
        <taxon>Bacteria</taxon>
        <taxon>Bacillati</taxon>
        <taxon>Bacillota</taxon>
        <taxon>Bacilli</taxon>
        <taxon>Bacillales</taxon>
        <taxon>Staphylococcaceae</taxon>
        <taxon>Staphylococcus</taxon>
    </lineage>
</organism>
<dbReference type="EMBL" id="BKAX01000007">
    <property type="protein sequence ID" value="GEQ06568.1"/>
    <property type="molecule type" value="Genomic_DNA"/>
</dbReference>
<dbReference type="OrthoDB" id="2414597at2"/>
<sequence>MARAHYLAENYIDKNCEDKVAEIYKFEIQRKYENGELALNCGYCYELDSLIWHYEREMQDYDNSRKYLNIFYYLGFKKFLGELMNKKYTYYNDRGNLELNEIQNDLKSIIDSFRPRIYERLILIDNLSNEDIFELFKRTHTYNDLDYELINYIVVIVKKENDTNAILELVEMLKNGYTIDKEEFEDDYYSNFVTTNIATLKELDSQIKVEVDIRNGNINFFLDDDRLETLINRSENKKGGA</sequence>
<evidence type="ECO:0000313" key="2">
    <source>
        <dbReference type="EMBL" id="SUQ38626.1"/>
    </source>
</evidence>
<keyword evidence="4" id="KW-1185">Reference proteome</keyword>
<protein>
    <submittedName>
        <fullName evidence="2">SAP domain-containing protein</fullName>
    </submittedName>
</protein>
<name>A0A380S9T7_STAGA</name>
<evidence type="ECO:0000313" key="4">
    <source>
        <dbReference type="Proteomes" id="UP000321057"/>
    </source>
</evidence>
<dbReference type="RefSeq" id="WP_052495434.1">
    <property type="nucleotide sequence ID" value="NZ_BKAX01000007.1"/>
</dbReference>
<dbReference type="Proteomes" id="UP000255277">
    <property type="component" value="Unassembled WGS sequence"/>
</dbReference>
<dbReference type="EMBL" id="UHDK01000003">
    <property type="protein sequence ID" value="SUQ38626.1"/>
    <property type="molecule type" value="Genomic_DNA"/>
</dbReference>